<dbReference type="InterPro" id="IPR011009">
    <property type="entry name" value="Kinase-like_dom_sf"/>
</dbReference>
<dbReference type="CDD" id="cd05117">
    <property type="entry name" value="STKc_CAMK"/>
    <property type="match status" value="1"/>
</dbReference>
<dbReference type="Gene3D" id="1.10.510.10">
    <property type="entry name" value="Transferase(Phosphotransferase) domain 1"/>
    <property type="match status" value="1"/>
</dbReference>
<evidence type="ECO:0000259" key="7">
    <source>
        <dbReference type="PROSITE" id="PS50011"/>
    </source>
</evidence>
<sequence length="280" mass="31699">MGRGGFSIVKKATKKDTKEIFAIKIIEKKEQTEEEINLLHREIDIMRKLKHKNIIALFDVFDEKDFIYLVMELVTGGELFDQIVSRGTYSEADAATVVRQILEAVEYMHGNGIAHRDLKPENLLCSGQNNEIIKVTDFGLSKDFGTASLRTSCGTPDYVAPEVLKGQPYDNMVDIWSIGVITYILLCGFPPFYGNNDQQIFEKILKADYDFPSPDWDTISEEAKEFISAILVLDYNKRPNASEALAAPWLRDKAPGDNLKSMDNFKGNMGKYNVNRKKPN</sequence>
<dbReference type="PROSITE" id="PS50011">
    <property type="entry name" value="PROTEIN_KINASE_DOM"/>
    <property type="match status" value="1"/>
</dbReference>
<dbReference type="EMBL" id="GIBP01005660">
    <property type="protein sequence ID" value="NDV34629.1"/>
    <property type="molecule type" value="Transcribed_RNA"/>
</dbReference>
<accession>A0A6B2LC69</accession>
<dbReference type="FunFam" id="1.10.510.10:FF:000026">
    <property type="entry name" value="Calcium/calmodulin-dependent protein kinase type 1"/>
    <property type="match status" value="1"/>
</dbReference>
<evidence type="ECO:0000256" key="3">
    <source>
        <dbReference type="ARBA" id="ARBA00022741"/>
    </source>
</evidence>
<evidence type="ECO:0000256" key="1">
    <source>
        <dbReference type="ARBA" id="ARBA00022527"/>
    </source>
</evidence>
<dbReference type="Pfam" id="PF00069">
    <property type="entry name" value="Pkinase"/>
    <property type="match status" value="1"/>
</dbReference>
<reference evidence="8" key="1">
    <citation type="journal article" date="2020" name="J. Eukaryot. Microbiol.">
        <title>De novo Sequencing, Assembly and Annotation of the Transcriptome for the Free-Living Testate Amoeba Arcella intermedia.</title>
        <authorList>
            <person name="Ribeiro G.M."/>
            <person name="Porfirio-Sousa A.L."/>
            <person name="Maurer-Alcala X.X."/>
            <person name="Katz L.A."/>
            <person name="Lahr D.J.G."/>
        </authorList>
    </citation>
    <scope>NUCLEOTIDE SEQUENCE</scope>
</reference>
<organism evidence="8">
    <name type="scientific">Arcella intermedia</name>
    <dbReference type="NCBI Taxonomy" id="1963864"/>
    <lineage>
        <taxon>Eukaryota</taxon>
        <taxon>Amoebozoa</taxon>
        <taxon>Tubulinea</taxon>
        <taxon>Elardia</taxon>
        <taxon>Arcellinida</taxon>
        <taxon>Sphaerothecina</taxon>
        <taxon>Arcellidae</taxon>
        <taxon>Arcella</taxon>
    </lineage>
</organism>
<evidence type="ECO:0000256" key="4">
    <source>
        <dbReference type="ARBA" id="ARBA00022777"/>
    </source>
</evidence>
<dbReference type="SMART" id="SM00220">
    <property type="entry name" value="S_TKc"/>
    <property type="match status" value="1"/>
</dbReference>
<keyword evidence="3" id="KW-0547">Nucleotide-binding</keyword>
<evidence type="ECO:0000256" key="5">
    <source>
        <dbReference type="ARBA" id="ARBA00022840"/>
    </source>
</evidence>
<dbReference type="PROSITE" id="PS00108">
    <property type="entry name" value="PROTEIN_KINASE_ST"/>
    <property type="match status" value="1"/>
</dbReference>
<proteinExistence type="predicted"/>
<keyword evidence="2" id="KW-0808">Transferase</keyword>
<evidence type="ECO:0000313" key="8">
    <source>
        <dbReference type="EMBL" id="NDV34629.1"/>
    </source>
</evidence>
<name>A0A6B2LC69_9EUKA</name>
<evidence type="ECO:0000256" key="2">
    <source>
        <dbReference type="ARBA" id="ARBA00022679"/>
    </source>
</evidence>
<dbReference type="PANTHER" id="PTHR24347">
    <property type="entry name" value="SERINE/THREONINE-PROTEIN KINASE"/>
    <property type="match status" value="1"/>
</dbReference>
<dbReference type="InterPro" id="IPR008271">
    <property type="entry name" value="Ser/Thr_kinase_AS"/>
</dbReference>
<dbReference type="GO" id="GO:0005524">
    <property type="term" value="F:ATP binding"/>
    <property type="evidence" value="ECO:0007669"/>
    <property type="project" value="UniProtKB-KW"/>
</dbReference>
<keyword evidence="1" id="KW-0723">Serine/threonine-protein kinase</keyword>
<dbReference type="InterPro" id="IPR000719">
    <property type="entry name" value="Prot_kinase_dom"/>
</dbReference>
<dbReference type="AlphaFoldDB" id="A0A6B2LC69"/>
<keyword evidence="5" id="KW-0067">ATP-binding</keyword>
<dbReference type="FunFam" id="3.30.200.20:FF:000042">
    <property type="entry name" value="Aurora kinase A"/>
    <property type="match status" value="1"/>
</dbReference>
<keyword evidence="4" id="KW-0418">Kinase</keyword>
<dbReference type="Gene3D" id="3.30.200.20">
    <property type="entry name" value="Phosphorylase Kinase, domain 1"/>
    <property type="match status" value="1"/>
</dbReference>
<dbReference type="GO" id="GO:0004674">
    <property type="term" value="F:protein serine/threonine kinase activity"/>
    <property type="evidence" value="ECO:0007669"/>
    <property type="project" value="UniProtKB-KW"/>
</dbReference>
<feature type="domain" description="Protein kinase" evidence="7">
    <location>
        <begin position="1"/>
        <end position="250"/>
    </location>
</feature>
<dbReference type="SUPFAM" id="SSF56112">
    <property type="entry name" value="Protein kinase-like (PK-like)"/>
    <property type="match status" value="1"/>
</dbReference>
<protein>
    <recommendedName>
        <fullName evidence="7">Protein kinase domain-containing protein</fullName>
    </recommendedName>
</protein>
<feature type="coiled-coil region" evidence="6">
    <location>
        <begin position="22"/>
        <end position="49"/>
    </location>
</feature>
<keyword evidence="6" id="KW-0175">Coiled coil</keyword>
<evidence type="ECO:0000256" key="6">
    <source>
        <dbReference type="SAM" id="Coils"/>
    </source>
</evidence>